<sequence>MRIGELARRTGATTRALRYYEEQGLIEAERGDNGYREYSPAEVTKVLNVRMLLAAGLTSDDIRQIGACLSRNLDGVPACSAVVELYERRLASVEERIDALVDLRDRLRAEVNSLTVEVSDHVA</sequence>
<reference evidence="5 6" key="1">
    <citation type="submission" date="2021-07" db="EMBL/GenBank/DDBJ databases">
        <title>Whole Genome Sequence of Nocardia Iowensis.</title>
        <authorList>
            <person name="Lamm A."/>
            <person name="Collins-Fairclough A.M."/>
            <person name="Bunk B."/>
            <person name="Sproer C."/>
        </authorList>
    </citation>
    <scope>NUCLEOTIDE SEQUENCE [LARGE SCALE GENOMIC DNA]</scope>
    <source>
        <strain evidence="5 6">NRRL 5646</strain>
    </source>
</reference>
<dbReference type="PANTHER" id="PTHR30204:SF69">
    <property type="entry name" value="MERR-FAMILY TRANSCRIPTIONAL REGULATOR"/>
    <property type="match status" value="1"/>
</dbReference>
<keyword evidence="1" id="KW-0805">Transcription regulation</keyword>
<dbReference type="PANTHER" id="PTHR30204">
    <property type="entry name" value="REDOX-CYCLING DRUG-SENSING TRANSCRIPTIONAL ACTIVATOR SOXR"/>
    <property type="match status" value="1"/>
</dbReference>
<proteinExistence type="predicted"/>
<dbReference type="InterPro" id="IPR047057">
    <property type="entry name" value="MerR_fam"/>
</dbReference>
<evidence type="ECO:0000259" key="4">
    <source>
        <dbReference type="PROSITE" id="PS50937"/>
    </source>
</evidence>
<gene>
    <name evidence="5" type="ORF">KV110_28160</name>
</gene>
<feature type="coiled-coil region" evidence="3">
    <location>
        <begin position="83"/>
        <end position="117"/>
    </location>
</feature>
<keyword evidence="2" id="KW-0804">Transcription</keyword>
<dbReference type="PROSITE" id="PS50937">
    <property type="entry name" value="HTH_MERR_2"/>
    <property type="match status" value="1"/>
</dbReference>
<evidence type="ECO:0000313" key="6">
    <source>
        <dbReference type="Proteomes" id="UP000694257"/>
    </source>
</evidence>
<dbReference type="EMBL" id="CP078145">
    <property type="protein sequence ID" value="QXN89379.1"/>
    <property type="molecule type" value="Genomic_DNA"/>
</dbReference>
<protein>
    <submittedName>
        <fullName evidence="5">MerR family transcriptional regulator</fullName>
    </submittedName>
</protein>
<dbReference type="InterPro" id="IPR000551">
    <property type="entry name" value="MerR-type_HTH_dom"/>
</dbReference>
<organism evidence="5 6">
    <name type="scientific">Nocardia iowensis</name>
    <dbReference type="NCBI Taxonomy" id="204891"/>
    <lineage>
        <taxon>Bacteria</taxon>
        <taxon>Bacillati</taxon>
        <taxon>Actinomycetota</taxon>
        <taxon>Actinomycetes</taxon>
        <taxon>Mycobacteriales</taxon>
        <taxon>Nocardiaceae</taxon>
        <taxon>Nocardia</taxon>
    </lineage>
</organism>
<dbReference type="SMART" id="SM00422">
    <property type="entry name" value="HTH_MERR"/>
    <property type="match status" value="1"/>
</dbReference>
<keyword evidence="3" id="KW-0175">Coiled coil</keyword>
<evidence type="ECO:0000256" key="1">
    <source>
        <dbReference type="ARBA" id="ARBA00023015"/>
    </source>
</evidence>
<dbReference type="CDD" id="cd01282">
    <property type="entry name" value="HTH_MerR-like_sg3"/>
    <property type="match status" value="1"/>
</dbReference>
<dbReference type="RefSeq" id="WP_218470255.1">
    <property type="nucleotide sequence ID" value="NZ_BAABJN010000003.1"/>
</dbReference>
<feature type="domain" description="HTH merR-type" evidence="4">
    <location>
        <begin position="1"/>
        <end position="68"/>
    </location>
</feature>
<evidence type="ECO:0000256" key="2">
    <source>
        <dbReference type="ARBA" id="ARBA00023163"/>
    </source>
</evidence>
<accession>A0ABX8RIE1</accession>
<dbReference type="Proteomes" id="UP000694257">
    <property type="component" value="Chromosome"/>
</dbReference>
<dbReference type="Pfam" id="PF13411">
    <property type="entry name" value="MerR_1"/>
    <property type="match status" value="1"/>
</dbReference>
<evidence type="ECO:0000313" key="5">
    <source>
        <dbReference type="EMBL" id="QXN89379.1"/>
    </source>
</evidence>
<keyword evidence="6" id="KW-1185">Reference proteome</keyword>
<name>A0ABX8RIE1_NOCIO</name>
<evidence type="ECO:0000256" key="3">
    <source>
        <dbReference type="SAM" id="Coils"/>
    </source>
</evidence>